<organism evidence="3 4">
    <name type="scientific">Streptomyces mirabilis</name>
    <dbReference type="NCBI Taxonomy" id="68239"/>
    <lineage>
        <taxon>Bacteria</taxon>
        <taxon>Bacillati</taxon>
        <taxon>Actinomycetota</taxon>
        <taxon>Actinomycetes</taxon>
        <taxon>Kitasatosporales</taxon>
        <taxon>Streptomycetaceae</taxon>
        <taxon>Streptomyces</taxon>
    </lineage>
</organism>
<dbReference type="Pfam" id="PF01797">
    <property type="entry name" value="Y1_Tnp"/>
    <property type="match status" value="1"/>
</dbReference>
<protein>
    <submittedName>
        <fullName evidence="3">Transposase</fullName>
    </submittedName>
</protein>
<accession>A0ABU3UAX3</accession>
<reference evidence="3 4" key="1">
    <citation type="submission" date="2023-02" db="EMBL/GenBank/DDBJ databases">
        <authorList>
            <person name="Maleckis M."/>
        </authorList>
    </citation>
    <scope>NUCLEOTIDE SEQUENCE [LARGE SCALE GENOMIC DNA]</scope>
    <source>
        <strain evidence="3 4">P8-A2</strain>
    </source>
</reference>
<dbReference type="Gene3D" id="3.30.70.1290">
    <property type="entry name" value="Transposase IS200-like"/>
    <property type="match status" value="1"/>
</dbReference>
<feature type="region of interest" description="Disordered" evidence="1">
    <location>
        <begin position="33"/>
        <end position="59"/>
    </location>
</feature>
<evidence type="ECO:0000313" key="4">
    <source>
        <dbReference type="Proteomes" id="UP001257627"/>
    </source>
</evidence>
<gene>
    <name evidence="3" type="ORF">PU648_01240</name>
</gene>
<proteinExistence type="predicted"/>
<dbReference type="SUPFAM" id="SSF143422">
    <property type="entry name" value="Transposase IS200-like"/>
    <property type="match status" value="1"/>
</dbReference>
<feature type="domain" description="Transposase IS200-like" evidence="2">
    <location>
        <begin position="63"/>
        <end position="95"/>
    </location>
</feature>
<keyword evidence="4" id="KW-1185">Reference proteome</keyword>
<sequence length="99" mass="10751">MAQFAGWPGVMSWVSFNVSRGVRLPARLSAASGARRKPTWSPPPIRFSTRPTNQAEHTGRINRLGTGSVFWSPSYFVGSCGGAPLSIVKDYIDSQTRPA</sequence>
<comment type="caution">
    <text evidence="3">The sequence shown here is derived from an EMBL/GenBank/DDBJ whole genome shotgun (WGS) entry which is preliminary data.</text>
</comment>
<evidence type="ECO:0000259" key="2">
    <source>
        <dbReference type="Pfam" id="PF01797"/>
    </source>
</evidence>
<dbReference type="Proteomes" id="UP001257627">
    <property type="component" value="Unassembled WGS sequence"/>
</dbReference>
<dbReference type="InterPro" id="IPR036515">
    <property type="entry name" value="Transposase_17_sf"/>
</dbReference>
<name>A0ABU3UAX3_9ACTN</name>
<evidence type="ECO:0000313" key="3">
    <source>
        <dbReference type="EMBL" id="MDU8991067.1"/>
    </source>
</evidence>
<dbReference type="InterPro" id="IPR002686">
    <property type="entry name" value="Transposase_17"/>
</dbReference>
<evidence type="ECO:0000256" key="1">
    <source>
        <dbReference type="SAM" id="MobiDB-lite"/>
    </source>
</evidence>
<dbReference type="EMBL" id="JARAKF010000001">
    <property type="protein sequence ID" value="MDU8991067.1"/>
    <property type="molecule type" value="Genomic_DNA"/>
</dbReference>